<name>A0AAN4URB7_9RHOB</name>
<evidence type="ECO:0000259" key="6">
    <source>
        <dbReference type="PROSITE" id="PS50110"/>
    </source>
</evidence>
<feature type="coiled-coil region" evidence="4">
    <location>
        <begin position="152"/>
        <end position="186"/>
    </location>
</feature>
<dbReference type="PROSITE" id="PS50109">
    <property type="entry name" value="HIS_KIN"/>
    <property type="match status" value="1"/>
</dbReference>
<dbReference type="InterPro" id="IPR013656">
    <property type="entry name" value="PAS_4"/>
</dbReference>
<dbReference type="SMART" id="SM00448">
    <property type="entry name" value="REC"/>
    <property type="match status" value="1"/>
</dbReference>
<keyword evidence="4" id="KW-0175">Coiled coil</keyword>
<protein>
    <recommendedName>
        <fullName evidence="2">histidine kinase</fullName>
        <ecNumber evidence="2">2.7.13.3</ecNumber>
    </recommendedName>
</protein>
<comment type="catalytic activity">
    <reaction evidence="1">
        <text>ATP + protein L-histidine = ADP + protein N-phospho-L-histidine.</text>
        <dbReference type="EC" id="2.7.13.3"/>
    </reaction>
</comment>
<evidence type="ECO:0000256" key="3">
    <source>
        <dbReference type="PROSITE-ProRule" id="PRU00169"/>
    </source>
</evidence>
<organism evidence="7 10">
    <name type="scientific">Allgaiera indica</name>
    <dbReference type="NCBI Taxonomy" id="765699"/>
    <lineage>
        <taxon>Bacteria</taxon>
        <taxon>Pseudomonadati</taxon>
        <taxon>Pseudomonadota</taxon>
        <taxon>Alphaproteobacteria</taxon>
        <taxon>Rhodobacterales</taxon>
        <taxon>Paracoccaceae</taxon>
        <taxon>Allgaiera</taxon>
    </lineage>
</organism>
<dbReference type="InterPro" id="IPR004358">
    <property type="entry name" value="Sig_transdc_His_kin-like_C"/>
</dbReference>
<dbReference type="PANTHER" id="PTHR43065:SF42">
    <property type="entry name" value="TWO-COMPONENT SENSOR PPRA"/>
    <property type="match status" value="1"/>
</dbReference>
<dbReference type="InterPro" id="IPR003594">
    <property type="entry name" value="HATPase_dom"/>
</dbReference>
<dbReference type="Gene3D" id="3.40.50.2300">
    <property type="match status" value="1"/>
</dbReference>
<reference evidence="7" key="3">
    <citation type="submission" date="2023-06" db="EMBL/GenBank/DDBJ databases">
        <authorList>
            <person name="Sun Q."/>
            <person name="Zhou Y."/>
        </authorList>
    </citation>
    <scope>NUCLEOTIDE SEQUENCE</scope>
    <source>
        <strain evidence="7">CGMCC 1.10859</strain>
    </source>
</reference>
<dbReference type="SUPFAM" id="SSF55874">
    <property type="entry name" value="ATPase domain of HSP90 chaperone/DNA topoisomerase II/histidine kinase"/>
    <property type="match status" value="1"/>
</dbReference>
<dbReference type="SMART" id="SM00387">
    <property type="entry name" value="HATPase_c"/>
    <property type="match status" value="1"/>
</dbReference>
<evidence type="ECO:0000313" key="8">
    <source>
        <dbReference type="EMBL" id="SDW95177.1"/>
    </source>
</evidence>
<keyword evidence="7" id="KW-0418">Kinase</keyword>
<evidence type="ECO:0000313" key="10">
    <source>
        <dbReference type="Proteomes" id="UP000634647"/>
    </source>
</evidence>
<dbReference type="InterPro" id="IPR001789">
    <property type="entry name" value="Sig_transdc_resp-reg_receiver"/>
</dbReference>
<evidence type="ECO:0000256" key="2">
    <source>
        <dbReference type="ARBA" id="ARBA00012438"/>
    </source>
</evidence>
<dbReference type="EC" id="2.7.13.3" evidence="2"/>
<feature type="domain" description="Response regulatory" evidence="6">
    <location>
        <begin position="532"/>
        <end position="647"/>
    </location>
</feature>
<dbReference type="SUPFAM" id="SSF52172">
    <property type="entry name" value="CheY-like"/>
    <property type="match status" value="1"/>
</dbReference>
<feature type="modified residue" description="4-aspartylphosphate" evidence="3">
    <location>
        <position position="581"/>
    </location>
</feature>
<dbReference type="EMBL" id="FNOB01000008">
    <property type="protein sequence ID" value="SDW95177.1"/>
    <property type="molecule type" value="Genomic_DNA"/>
</dbReference>
<dbReference type="Pfam" id="PF00072">
    <property type="entry name" value="Response_reg"/>
    <property type="match status" value="1"/>
</dbReference>
<evidence type="ECO:0000313" key="7">
    <source>
        <dbReference type="EMBL" id="GHE01707.1"/>
    </source>
</evidence>
<dbReference type="PANTHER" id="PTHR43065">
    <property type="entry name" value="SENSOR HISTIDINE KINASE"/>
    <property type="match status" value="1"/>
</dbReference>
<evidence type="ECO:0000256" key="4">
    <source>
        <dbReference type="SAM" id="Coils"/>
    </source>
</evidence>
<dbReference type="Proteomes" id="UP000199541">
    <property type="component" value="Unassembled WGS sequence"/>
</dbReference>
<dbReference type="InterPro" id="IPR005467">
    <property type="entry name" value="His_kinase_dom"/>
</dbReference>
<dbReference type="GO" id="GO:0004673">
    <property type="term" value="F:protein histidine kinase activity"/>
    <property type="evidence" value="ECO:0007669"/>
    <property type="project" value="UniProtKB-EC"/>
</dbReference>
<keyword evidence="7" id="KW-0808">Transferase</keyword>
<dbReference type="InterPro" id="IPR036890">
    <property type="entry name" value="HATPase_C_sf"/>
</dbReference>
<dbReference type="SUPFAM" id="SSF55785">
    <property type="entry name" value="PYP-like sensor domain (PAS domain)"/>
    <property type="match status" value="1"/>
</dbReference>
<dbReference type="Gene3D" id="3.30.450.20">
    <property type="entry name" value="PAS domain"/>
    <property type="match status" value="2"/>
</dbReference>
<dbReference type="AlphaFoldDB" id="A0AAN4URB7"/>
<gene>
    <name evidence="7" type="ORF">GCM10008024_18340</name>
    <name evidence="8" type="ORF">SAMN05444006_108113</name>
</gene>
<proteinExistence type="predicted"/>
<accession>A0AAN4URB7</accession>
<evidence type="ECO:0000313" key="9">
    <source>
        <dbReference type="Proteomes" id="UP000199541"/>
    </source>
</evidence>
<dbReference type="Proteomes" id="UP000634647">
    <property type="component" value="Unassembled WGS sequence"/>
</dbReference>
<dbReference type="Pfam" id="PF02518">
    <property type="entry name" value="HATPase_c"/>
    <property type="match status" value="1"/>
</dbReference>
<dbReference type="Pfam" id="PF08448">
    <property type="entry name" value="PAS_4"/>
    <property type="match status" value="1"/>
</dbReference>
<evidence type="ECO:0000256" key="1">
    <source>
        <dbReference type="ARBA" id="ARBA00000085"/>
    </source>
</evidence>
<evidence type="ECO:0000259" key="5">
    <source>
        <dbReference type="PROSITE" id="PS50109"/>
    </source>
</evidence>
<dbReference type="Pfam" id="PF12860">
    <property type="entry name" value="PAS_7"/>
    <property type="match status" value="1"/>
</dbReference>
<dbReference type="PROSITE" id="PS50110">
    <property type="entry name" value="RESPONSE_REGULATORY"/>
    <property type="match status" value="1"/>
</dbReference>
<dbReference type="InterPro" id="IPR035965">
    <property type="entry name" value="PAS-like_dom_sf"/>
</dbReference>
<comment type="caution">
    <text evidence="7">The sequence shown here is derived from an EMBL/GenBank/DDBJ whole genome shotgun (WGS) entry which is preliminary data.</text>
</comment>
<dbReference type="RefSeq" id="WP_035844881.1">
    <property type="nucleotide sequence ID" value="NZ_BNAB01000007.1"/>
</dbReference>
<feature type="domain" description="Histidine kinase" evidence="5">
    <location>
        <begin position="310"/>
        <end position="518"/>
    </location>
</feature>
<sequence length="650" mass="69622">MPEAGVEMTAMLTRAGLNLIQQALSIFDSDLRLAVSNRAYKEMFDLPDFLCTPGASFEETIGYLVHRGEYGPVDDVEEAVRSRVDTARAFVPHYLERTRANGRTISVEGAPLPQGGWVTVYTDITEIKHQEALLRARSAELSDQLLTHAERLGQANRALAATNAALEEAKRELTETEARIRLTAEMTPAHIAHMDLDLRYTYSNRRLATVLPERPASIIGLTGREALGDDTFARIEPSLHRALAGEANVFEFTDGTSGRRIRVAFTPDRIDGGPINGVYILSTDVTKEAQSRAALVQTRKRELAAQLTSGLAHDFANLLTVILGLQARLARLDLPGDGAELVAATHAAARRGGLLLDRIAGISGRRKLRPVATDLPAFLRDLRVLAAPTLPENVTLGITAGGLEAPVLVDQGTLQDALVNLILNARDAIGGAAGRITLHARPVRDTWIEITTDDTGPGFTPEALEHALDPFFSTKGAEGSGLGLSMVYDQAKLAGGEVRLANRPEGGAHVTLRLPLRLAGDAPATAAAAPGLVLLVEDREDIRTSVREMLREMGHAVIEAGSVDEALTIADLPEIALILSDIGLPGARNGVDLMEVLATRGARVRRLLMTSLPAADPQRRRAAALGVAVLAKPFDAAQLSAFLAAEAPHE</sequence>
<keyword evidence="3" id="KW-0597">Phosphoprotein</keyword>
<keyword evidence="9" id="KW-1185">Reference proteome</keyword>
<dbReference type="InterPro" id="IPR011006">
    <property type="entry name" value="CheY-like_superfamily"/>
</dbReference>
<reference evidence="7" key="1">
    <citation type="journal article" date="2014" name="Int. J. Syst. Evol. Microbiol.">
        <title>Complete genome sequence of Corynebacterium casei LMG S-19264T (=DSM 44701T), isolated from a smear-ripened cheese.</title>
        <authorList>
            <consortium name="US DOE Joint Genome Institute (JGI-PGF)"/>
            <person name="Walter F."/>
            <person name="Albersmeier A."/>
            <person name="Kalinowski J."/>
            <person name="Ruckert C."/>
        </authorList>
    </citation>
    <scope>NUCLEOTIDE SEQUENCE</scope>
    <source>
        <strain evidence="7">CGMCC 1.10859</strain>
    </source>
</reference>
<dbReference type="PRINTS" id="PR00344">
    <property type="entry name" value="BCTRLSENSOR"/>
</dbReference>
<dbReference type="GO" id="GO:0000160">
    <property type="term" value="P:phosphorelay signal transduction system"/>
    <property type="evidence" value="ECO:0007669"/>
    <property type="project" value="InterPro"/>
</dbReference>
<dbReference type="EMBL" id="BNAB01000007">
    <property type="protein sequence ID" value="GHE01707.1"/>
    <property type="molecule type" value="Genomic_DNA"/>
</dbReference>
<dbReference type="Gene3D" id="3.30.565.10">
    <property type="entry name" value="Histidine kinase-like ATPase, C-terminal domain"/>
    <property type="match status" value="1"/>
</dbReference>
<reference evidence="8 9" key="2">
    <citation type="submission" date="2016-10" db="EMBL/GenBank/DDBJ databases">
        <authorList>
            <person name="Varghese N."/>
            <person name="Submissions S."/>
        </authorList>
    </citation>
    <scope>NUCLEOTIDE SEQUENCE [LARGE SCALE GENOMIC DNA]</scope>
    <source>
        <strain evidence="8 9">DSM 24802</strain>
    </source>
</reference>